<proteinExistence type="inferred from homology"/>
<dbReference type="EMBL" id="JBEZFP010000092">
    <property type="protein sequence ID" value="MEU8137574.1"/>
    <property type="molecule type" value="Genomic_DNA"/>
</dbReference>
<feature type="domain" description="Luciferase-like" evidence="6">
    <location>
        <begin position="44"/>
        <end position="320"/>
    </location>
</feature>
<dbReference type="InterPro" id="IPR011251">
    <property type="entry name" value="Luciferase-like_dom"/>
</dbReference>
<keyword evidence="1" id="KW-0285">Flavoprotein</keyword>
<protein>
    <submittedName>
        <fullName evidence="7">LLM class flavin-dependent oxidoreductase</fullName>
    </submittedName>
</protein>
<dbReference type="Gene3D" id="3.20.20.30">
    <property type="entry name" value="Luciferase-like domain"/>
    <property type="match status" value="1"/>
</dbReference>
<dbReference type="SUPFAM" id="SSF51679">
    <property type="entry name" value="Bacterial luciferase-like"/>
    <property type="match status" value="1"/>
</dbReference>
<dbReference type="PANTHER" id="PTHR30011">
    <property type="entry name" value="ALKANESULFONATE MONOOXYGENASE-RELATED"/>
    <property type="match status" value="1"/>
</dbReference>
<comment type="similarity">
    <text evidence="5">Belongs to the NtaA/SnaA/DszA monooxygenase family.</text>
</comment>
<dbReference type="RefSeq" id="WP_358359677.1">
    <property type="nucleotide sequence ID" value="NZ_JBEZFP010000092.1"/>
</dbReference>
<dbReference type="InterPro" id="IPR036661">
    <property type="entry name" value="Luciferase-like_sf"/>
</dbReference>
<comment type="caution">
    <text evidence="7">The sequence shown here is derived from an EMBL/GenBank/DDBJ whole genome shotgun (WGS) entry which is preliminary data.</text>
</comment>
<dbReference type="Pfam" id="PF00296">
    <property type="entry name" value="Bac_luciferase"/>
    <property type="match status" value="1"/>
</dbReference>
<organism evidence="7 8">
    <name type="scientific">Streptodolium elevatio</name>
    <dbReference type="NCBI Taxonomy" id="3157996"/>
    <lineage>
        <taxon>Bacteria</taxon>
        <taxon>Bacillati</taxon>
        <taxon>Actinomycetota</taxon>
        <taxon>Actinomycetes</taxon>
        <taxon>Kitasatosporales</taxon>
        <taxon>Streptomycetaceae</taxon>
        <taxon>Streptodolium</taxon>
    </lineage>
</organism>
<dbReference type="Proteomes" id="UP001551482">
    <property type="component" value="Unassembled WGS sequence"/>
</dbReference>
<keyword evidence="2" id="KW-0288">FMN</keyword>
<keyword evidence="3" id="KW-0560">Oxidoreductase</keyword>
<dbReference type="PANTHER" id="PTHR30011:SF16">
    <property type="entry name" value="C2H2 FINGER DOMAIN TRANSCRIPTION FACTOR (EUROFUNG)-RELATED"/>
    <property type="match status" value="1"/>
</dbReference>
<accession>A0ABV3DQY8</accession>
<evidence type="ECO:0000313" key="8">
    <source>
        <dbReference type="Proteomes" id="UP001551482"/>
    </source>
</evidence>
<evidence type="ECO:0000313" key="7">
    <source>
        <dbReference type="EMBL" id="MEU8137574.1"/>
    </source>
</evidence>
<dbReference type="PIRSF" id="PIRSF000337">
    <property type="entry name" value="NTA_MOA"/>
    <property type="match status" value="1"/>
</dbReference>
<keyword evidence="8" id="KW-1185">Reference proteome</keyword>
<sequence>MTAATPEQPGSDIDVPLHLAVALDGTGWHPASWREPDARPADLFGAAYWTDLVREAESGLLDFATFEDSLGFQSDHPQHADRRTDRVRGRLDAVLVAARVAPLTSRIGLVPTVVVTHTEPFHLAKAVATLDYASTGRAGLRAQVSLRPADIALFGRREVPDVDFLTGPAERFEAVLADAFDETADYVEVLRRLWDSWEDDAEIRDASTGRFIDRDKVHYIDFAGRWFQVKGPSITPRPPQGQPLVTALVHQETGHRLLARSADVGYITPHGTDEARVIVAGIRAAQDAAGSADRPLHVFGELVVFVDDSESAARARRDRLDETAGAAYTSDAEIFAGTPAQLADLLLDRRAAGLSGFRLRPAALPYDLRGITRGLVPELQRRGVFRTAYEAETLRGLLGLERPANRYART</sequence>
<evidence type="ECO:0000256" key="5">
    <source>
        <dbReference type="ARBA" id="ARBA00033748"/>
    </source>
</evidence>
<evidence type="ECO:0000256" key="4">
    <source>
        <dbReference type="ARBA" id="ARBA00023033"/>
    </source>
</evidence>
<gene>
    <name evidence="7" type="ORF">AB0C36_29185</name>
</gene>
<dbReference type="InterPro" id="IPR016215">
    <property type="entry name" value="NTA_MOA"/>
</dbReference>
<reference evidence="7 8" key="1">
    <citation type="submission" date="2024-06" db="EMBL/GenBank/DDBJ databases">
        <title>The Natural Products Discovery Center: Release of the First 8490 Sequenced Strains for Exploring Actinobacteria Biosynthetic Diversity.</title>
        <authorList>
            <person name="Kalkreuter E."/>
            <person name="Kautsar S.A."/>
            <person name="Yang D."/>
            <person name="Bader C.D."/>
            <person name="Teijaro C.N."/>
            <person name="Fluegel L."/>
            <person name="Davis C.M."/>
            <person name="Simpson J.R."/>
            <person name="Lauterbach L."/>
            <person name="Steele A.D."/>
            <person name="Gui C."/>
            <person name="Meng S."/>
            <person name="Li G."/>
            <person name="Viehrig K."/>
            <person name="Ye F."/>
            <person name="Su P."/>
            <person name="Kiefer A.F."/>
            <person name="Nichols A."/>
            <person name="Cepeda A.J."/>
            <person name="Yan W."/>
            <person name="Fan B."/>
            <person name="Jiang Y."/>
            <person name="Adhikari A."/>
            <person name="Zheng C.-J."/>
            <person name="Schuster L."/>
            <person name="Cowan T.M."/>
            <person name="Smanski M.J."/>
            <person name="Chevrette M.G."/>
            <person name="De Carvalho L.P.S."/>
            <person name="Shen B."/>
        </authorList>
    </citation>
    <scope>NUCLEOTIDE SEQUENCE [LARGE SCALE GENOMIC DNA]</scope>
    <source>
        <strain evidence="7 8">NPDC048946</strain>
    </source>
</reference>
<evidence type="ECO:0000256" key="1">
    <source>
        <dbReference type="ARBA" id="ARBA00022630"/>
    </source>
</evidence>
<dbReference type="InterPro" id="IPR051260">
    <property type="entry name" value="Diverse_substr_monoxygenases"/>
</dbReference>
<keyword evidence="4" id="KW-0503">Monooxygenase</keyword>
<name>A0ABV3DQY8_9ACTN</name>
<evidence type="ECO:0000259" key="6">
    <source>
        <dbReference type="Pfam" id="PF00296"/>
    </source>
</evidence>
<evidence type="ECO:0000256" key="2">
    <source>
        <dbReference type="ARBA" id="ARBA00022643"/>
    </source>
</evidence>
<evidence type="ECO:0000256" key="3">
    <source>
        <dbReference type="ARBA" id="ARBA00023002"/>
    </source>
</evidence>